<dbReference type="PANTHER" id="PTHR16166:SF93">
    <property type="entry name" value="INTERMEMBRANE LIPID TRANSFER PROTEIN VPS13"/>
    <property type="match status" value="1"/>
</dbReference>
<dbReference type="EMBL" id="DS985242">
    <property type="protein sequence ID" value="EDV27512.1"/>
    <property type="molecule type" value="Genomic_DNA"/>
</dbReference>
<organism evidence="3 4">
    <name type="scientific">Trichoplax adhaerens</name>
    <name type="common">Trichoplax reptans</name>
    <dbReference type="NCBI Taxonomy" id="10228"/>
    <lineage>
        <taxon>Eukaryota</taxon>
        <taxon>Metazoa</taxon>
        <taxon>Placozoa</taxon>
        <taxon>Uniplacotomia</taxon>
        <taxon>Trichoplacea</taxon>
        <taxon>Trichoplacidae</taxon>
        <taxon>Trichoplax</taxon>
    </lineage>
</organism>
<proteinExistence type="inferred from homology"/>
<dbReference type="RefSeq" id="XP_002109346.1">
    <property type="nucleotide sequence ID" value="XM_002109310.1"/>
</dbReference>
<dbReference type="InterPro" id="IPR037197">
    <property type="entry name" value="WWE_dom_sf"/>
</dbReference>
<dbReference type="InterPro" id="IPR026847">
    <property type="entry name" value="VPS13"/>
</dbReference>
<gene>
    <name evidence="3" type="ORF">TRIADDRAFT_53268</name>
</gene>
<protein>
    <recommendedName>
        <fullName evidence="2">WWE domain-containing protein</fullName>
    </recommendedName>
</protein>
<dbReference type="HOGENOM" id="CLU_012491_0_0_1"/>
<sequence>MRSENYHSVDRMKLPVERLQDSTPHFVLNVTPSIVLRNALPYTISYRLEGSGKHEVLKEGKKCSLYSVIPTAKQVIQIEGVDGRTVVEHPPSVNPIIFSTNSKNFFSSGKISCSVPGFTKWSDGFSIDAVGNAGCIQCHNLKDKNLFEIGISSSLSNFGLTKFVKFSPFHVISNQTNYAITCMESGVNNPYSVMVPAGKVIPFWPSNGKVKMRITAGTGRIYSPPFKFNVDNSFLLKLDNEIGAINASVQILESSNIISFYPYTSGSVPALLINRLSNLTIEYRQSNESLNHKLEPGTHRYYALDYPSGPSKICWWISGREKETESKKVNIVEEVRLERRDIDVHINVHGIGLSLVNDRIGVEIAYISMSSSTCEWKYKNKKGRWQELKGEISQRIENAWLNYQQMIARGQEVSEEVILNEDFKVNFRKMIMIRNHDHPIKRLYSPGIAIEYGKSPSQQYFSVTVNNIQVDNQRSYPYFPVVFCPVPPPKYASEEIAAQPFIQLCVIVKEEERADFKQIQYLRLLIQEMKIQVDRGFIMDMIDIFQERIMPNELDLSFSINEGAQTSTNHTDDFVMNSAILDVAINTVGSAATSVRDAQFRLSYFERRNMFYSRKQLISQTIEYYRNQFIQQAYMVVFGLDALGNPSHLFNDFKTGIQDFFYEPYQGAVTGPAEFFEGLGHGVTGLLGHTIGGTFSAASRITDTVGKGFAALSMDKEYQRERQKASSSKPSDLGEGLLRGGKGFAKGLWSGVSGIVTKPIEGAEKEGVSGFFKGVGKGLIGSIAKPTGGVVDMATSTFQGIKSMSGIDKELNRIRPARFIHRDNVIRAYDNHEAQGNHILKGMSKDAFGYDNLQEDAYVAHAFVDRMNRKLIMITTKRILKAEILTENELWKCSWQCNFDDMEELPTSTKENITIMEKKSGLFGVSTVSTKVIDCGTSEIAMLISHRKYYRYNSYFNVG</sequence>
<dbReference type="PhylomeDB" id="B3RNS3"/>
<reference evidence="3 4" key="1">
    <citation type="journal article" date="2008" name="Nature">
        <title>The Trichoplax genome and the nature of placozoans.</title>
        <authorList>
            <person name="Srivastava M."/>
            <person name="Begovic E."/>
            <person name="Chapman J."/>
            <person name="Putnam N.H."/>
            <person name="Hellsten U."/>
            <person name="Kawashima T."/>
            <person name="Kuo A."/>
            <person name="Mitros T."/>
            <person name="Salamov A."/>
            <person name="Carpenter M.L."/>
            <person name="Signorovitch A.Y."/>
            <person name="Moreno M.A."/>
            <person name="Kamm K."/>
            <person name="Grimwood J."/>
            <person name="Schmutz J."/>
            <person name="Shapiro H."/>
            <person name="Grigoriev I.V."/>
            <person name="Buss L.W."/>
            <person name="Schierwater B."/>
            <person name="Dellaporta S.L."/>
            <person name="Rokhsar D.S."/>
        </authorList>
    </citation>
    <scope>NUCLEOTIDE SEQUENCE [LARGE SCALE GENOMIC DNA]</scope>
    <source>
        <strain evidence="3 4">Grell-BS-1999</strain>
    </source>
</reference>
<dbReference type="InterPro" id="IPR009543">
    <property type="entry name" value="VPS13_VAB"/>
</dbReference>
<dbReference type="Pfam" id="PF02825">
    <property type="entry name" value="WWE"/>
    <property type="match status" value="1"/>
</dbReference>
<name>B3RNS3_TRIAD</name>
<evidence type="ECO:0000259" key="2">
    <source>
        <dbReference type="PROSITE" id="PS50918"/>
    </source>
</evidence>
<evidence type="ECO:0000313" key="3">
    <source>
        <dbReference type="EMBL" id="EDV27512.1"/>
    </source>
</evidence>
<dbReference type="Pfam" id="PF25037">
    <property type="entry name" value="VPS13_C"/>
    <property type="match status" value="1"/>
</dbReference>
<dbReference type="Gene3D" id="3.30.720.50">
    <property type="match status" value="1"/>
</dbReference>
<dbReference type="Pfam" id="PF25036">
    <property type="entry name" value="VPS13_VAB"/>
    <property type="match status" value="1"/>
</dbReference>
<dbReference type="eggNOG" id="KOG1809">
    <property type="taxonomic scope" value="Eukaryota"/>
</dbReference>
<dbReference type="GeneID" id="6750561"/>
<dbReference type="PANTHER" id="PTHR16166">
    <property type="entry name" value="VACUOLAR PROTEIN SORTING-ASSOCIATED PROTEIN VPS13"/>
    <property type="match status" value="1"/>
</dbReference>
<dbReference type="AlphaFoldDB" id="B3RNS3"/>
<dbReference type="OrthoDB" id="428159at2759"/>
<dbReference type="Proteomes" id="UP000009022">
    <property type="component" value="Unassembled WGS sequence"/>
</dbReference>
<dbReference type="SUPFAM" id="SSF117839">
    <property type="entry name" value="WWE domain"/>
    <property type="match status" value="1"/>
</dbReference>
<dbReference type="KEGG" id="tad:TRIADDRAFT_53268"/>
<dbReference type="CTD" id="6750561"/>
<dbReference type="InterPro" id="IPR056748">
    <property type="entry name" value="VPS13-like_C"/>
</dbReference>
<evidence type="ECO:0000313" key="4">
    <source>
        <dbReference type="Proteomes" id="UP000009022"/>
    </source>
</evidence>
<accession>B3RNS3</accession>
<evidence type="ECO:0000256" key="1">
    <source>
        <dbReference type="ARBA" id="ARBA00006545"/>
    </source>
</evidence>
<dbReference type="InParanoid" id="B3RNS3"/>
<dbReference type="PROSITE" id="PS50918">
    <property type="entry name" value="WWE"/>
    <property type="match status" value="1"/>
</dbReference>
<dbReference type="STRING" id="10228.B3RNS3"/>
<keyword evidence="4" id="KW-1185">Reference proteome</keyword>
<comment type="similarity">
    <text evidence="1">Belongs to the VPS13 family.</text>
</comment>
<dbReference type="OMA" id="FLYTESH"/>
<dbReference type="InterPro" id="IPR004170">
    <property type="entry name" value="WWE_dom"/>
</dbReference>
<feature type="domain" description="WWE" evidence="2">
    <location>
        <begin position="362"/>
        <end position="445"/>
    </location>
</feature>